<name>A0A8C4SG22_ERPCA</name>
<feature type="region of interest" description="Disordered" evidence="1">
    <location>
        <begin position="543"/>
        <end position="647"/>
    </location>
</feature>
<feature type="domain" description="DUF4592" evidence="2">
    <location>
        <begin position="144"/>
        <end position="273"/>
    </location>
</feature>
<dbReference type="PANTHER" id="PTHR47743:SF2">
    <property type="entry name" value="ACROSOMAL PROTEIN KIAA1210"/>
    <property type="match status" value="1"/>
</dbReference>
<feature type="region of interest" description="Disordered" evidence="1">
    <location>
        <begin position="1"/>
        <end position="94"/>
    </location>
</feature>
<dbReference type="GeneTree" id="ENSGT00940000163031"/>
<protein>
    <submittedName>
        <fullName evidence="3">Zgc:66433</fullName>
    </submittedName>
</protein>
<evidence type="ECO:0000256" key="1">
    <source>
        <dbReference type="SAM" id="MobiDB-lite"/>
    </source>
</evidence>
<feature type="compositionally biased region" description="Polar residues" evidence="1">
    <location>
        <begin position="60"/>
        <end position="77"/>
    </location>
</feature>
<feature type="region of interest" description="Disordered" evidence="1">
    <location>
        <begin position="159"/>
        <end position="237"/>
    </location>
</feature>
<feature type="compositionally biased region" description="Basic residues" evidence="1">
    <location>
        <begin position="269"/>
        <end position="278"/>
    </location>
</feature>
<dbReference type="PANTHER" id="PTHR47743">
    <property type="entry name" value="KIAA1210 / KIAA1211 FAMILY MEMBER"/>
    <property type="match status" value="1"/>
</dbReference>
<reference evidence="3" key="3">
    <citation type="submission" date="2025-09" db="UniProtKB">
        <authorList>
            <consortium name="Ensembl"/>
        </authorList>
    </citation>
    <scope>IDENTIFICATION</scope>
</reference>
<feature type="compositionally biased region" description="Polar residues" evidence="1">
    <location>
        <begin position="627"/>
        <end position="645"/>
    </location>
</feature>
<feature type="compositionally biased region" description="Basic and acidic residues" evidence="1">
    <location>
        <begin position="816"/>
        <end position="829"/>
    </location>
</feature>
<reference evidence="3" key="2">
    <citation type="submission" date="2025-08" db="UniProtKB">
        <authorList>
            <consortium name="Ensembl"/>
        </authorList>
    </citation>
    <scope>IDENTIFICATION</scope>
</reference>
<evidence type="ECO:0000259" key="2">
    <source>
        <dbReference type="Pfam" id="PF15262"/>
    </source>
</evidence>
<feature type="compositionally biased region" description="Polar residues" evidence="1">
    <location>
        <begin position="190"/>
        <end position="207"/>
    </location>
</feature>
<feature type="region of interest" description="Disordered" evidence="1">
    <location>
        <begin position="269"/>
        <end position="306"/>
    </location>
</feature>
<feature type="region of interest" description="Disordered" evidence="1">
    <location>
        <begin position="729"/>
        <end position="878"/>
    </location>
</feature>
<dbReference type="AlphaFoldDB" id="A0A8C4SG22"/>
<feature type="compositionally biased region" description="Polar residues" evidence="1">
    <location>
        <begin position="115"/>
        <end position="130"/>
    </location>
</feature>
<keyword evidence="4" id="KW-1185">Reference proteome</keyword>
<evidence type="ECO:0000313" key="3">
    <source>
        <dbReference type="Ensembl" id="ENSECRP00000017044.1"/>
    </source>
</evidence>
<organism evidence="3 4">
    <name type="scientific">Erpetoichthys calabaricus</name>
    <name type="common">Rope fish</name>
    <name type="synonym">Calamoichthys calabaricus</name>
    <dbReference type="NCBI Taxonomy" id="27687"/>
    <lineage>
        <taxon>Eukaryota</taxon>
        <taxon>Metazoa</taxon>
        <taxon>Chordata</taxon>
        <taxon>Craniata</taxon>
        <taxon>Vertebrata</taxon>
        <taxon>Euteleostomi</taxon>
        <taxon>Actinopterygii</taxon>
        <taxon>Polypteriformes</taxon>
        <taxon>Polypteridae</taxon>
        <taxon>Erpetoichthys</taxon>
    </lineage>
</organism>
<feature type="region of interest" description="Disordered" evidence="1">
    <location>
        <begin position="111"/>
        <end position="131"/>
    </location>
</feature>
<dbReference type="Proteomes" id="UP000694620">
    <property type="component" value="Chromosome 12"/>
</dbReference>
<feature type="compositionally biased region" description="Polar residues" evidence="1">
    <location>
        <begin position="293"/>
        <end position="306"/>
    </location>
</feature>
<gene>
    <name evidence="3" type="primary">zgc:66433</name>
</gene>
<sequence>MAGFYSCLRGKNDSDIMASGPSEVDPHQAQPETSEECPGKKKSKFQTFKNFFAKKKRKTPATSSGDSPLKQSQSSDDVNAPDQPKVQTSLQYEMGSKVSLGNKALSHDSVFISDAPSSENTESLVSSQDNLPGKVKTLQLQLQQAIRMGSPSAVISCKKAEDAGTLSEDDGLPRSPPEISTLHTVLMDTATGSSNPAPRNSSVSLDGTDSEDEQMSLETSSRPGSPMSPSILLTPTSPSSLSLVADFSVPASPLACLDNSAAKHRINVKHKARIKRKPASRDILGSCEKKESSGTVPQADDQNLSAKQAPIRLSSGEEGMVVEQRNAEECITKDNESTEAEASVPVFLPEDSLQHEKDSSSESSEDGLLNEESLELKEELDGSDDILKTNIIYVPDVYLEPVETSETVTSVLADSCTLEHESCSRQALTLEDDKAHSCLVTNAEDAKPDVDDIEEECHIAVEEGAKSFSEEILSSLEGSFSLLHRAQPEEDIQKEHTSTELLEDVTKSPDSFCNLEDSYCPNLSLSVVEDPLNEDQGQQEDILTEHPDTDDGNILEDRSSGKHHKESEEIHVSSNLLDENNVKLTDKTCEGSCDSHGEMGRDSDQNEDSTDPLSTHEILLPEEHPSSDPSEAIQTNSSQESSTIDELSLKICSKSEFTDTEKEEQETVVITGHSEALKRTPSKIRFTIAPAWQRSFSGSGQQKDPTNTSPIMPEQFEGVQKDDLDPINMVASLDSSPSCANEVKDDPNTIQPAVCPPSKVMPSNESQSSENRFGIKLRRTSGLLKYNPEPSSESATSPTLATTKGASSGSRPLLPKKPDLSTDKSDRPSGRVTGDGSTPPGWISSAKQKQKVFQDHTLEKSFETQSSIEGDVTRSSPDDKVAVAVKAPGLPVSGSSCQQASQVVALEKESKRTLMHPQESLLSQEGPPWLALAKKKAKAWSEMPQIVQ</sequence>
<feature type="compositionally biased region" description="Basic and acidic residues" evidence="1">
    <location>
        <begin position="852"/>
        <end position="862"/>
    </location>
</feature>
<dbReference type="Ensembl" id="ENSECRT00000017367.1">
    <property type="protein sequence ID" value="ENSECRP00000017044.1"/>
    <property type="gene ID" value="ENSECRG00000011338.1"/>
</dbReference>
<evidence type="ECO:0000313" key="4">
    <source>
        <dbReference type="Proteomes" id="UP000694620"/>
    </source>
</evidence>
<dbReference type="Pfam" id="PF15262">
    <property type="entry name" value="DUF4592"/>
    <property type="match status" value="1"/>
</dbReference>
<reference evidence="3" key="1">
    <citation type="submission" date="2021-06" db="EMBL/GenBank/DDBJ databases">
        <authorList>
            <consortium name="Wellcome Sanger Institute Data Sharing"/>
        </authorList>
    </citation>
    <scope>NUCLEOTIDE SEQUENCE [LARGE SCALE GENOMIC DNA]</scope>
</reference>
<dbReference type="InterPro" id="IPR028030">
    <property type="entry name" value="DUF4592"/>
</dbReference>
<feature type="region of interest" description="Disordered" evidence="1">
    <location>
        <begin position="350"/>
        <end position="371"/>
    </location>
</feature>
<proteinExistence type="predicted"/>
<feature type="compositionally biased region" description="Basic and acidic residues" evidence="1">
    <location>
        <begin position="580"/>
        <end position="604"/>
    </location>
</feature>
<feature type="compositionally biased region" description="Low complexity" evidence="1">
    <location>
        <begin position="225"/>
        <end position="237"/>
    </location>
</feature>
<feature type="compositionally biased region" description="Polar residues" evidence="1">
    <location>
        <begin position="761"/>
        <end position="771"/>
    </location>
</feature>
<dbReference type="InterPro" id="IPR026713">
    <property type="entry name" value="CRACD-like"/>
</dbReference>
<accession>A0A8C4SG22</accession>
<feature type="compositionally biased region" description="Basic and acidic residues" evidence="1">
    <location>
        <begin position="543"/>
        <end position="571"/>
    </location>
</feature>
<feature type="compositionally biased region" description="Low complexity" evidence="1">
    <location>
        <begin position="788"/>
        <end position="803"/>
    </location>
</feature>